<feature type="compositionally biased region" description="Basic and acidic residues" evidence="1">
    <location>
        <begin position="116"/>
        <end position="125"/>
    </location>
</feature>
<dbReference type="AlphaFoldDB" id="A0AAV6U9P5"/>
<proteinExistence type="predicted"/>
<sequence>MRRPKGKGSHKRVYGAAEIRDEEDVGINPSFIAPSQTGGAAMLSVENNTCLKINNQKTYLLPCPAPVVLSVSRDPNMFLSRAEDGEWDHHHPSYPTPTLPPTVTSLGTSHGVAGKRNLDLREGKQ</sequence>
<accession>A0AAV6U9P5</accession>
<reference evidence="2 3" key="1">
    <citation type="journal article" date="2022" name="Nat. Ecol. Evol.">
        <title>A masculinizing supergene underlies an exaggerated male reproductive morph in a spider.</title>
        <authorList>
            <person name="Hendrickx F."/>
            <person name="De Corte Z."/>
            <person name="Sonet G."/>
            <person name="Van Belleghem S.M."/>
            <person name="Kostlbacher S."/>
            <person name="Vangestel C."/>
        </authorList>
    </citation>
    <scope>NUCLEOTIDE SEQUENCE [LARGE SCALE GENOMIC DNA]</scope>
    <source>
        <strain evidence="2">W744_W776</strain>
    </source>
</reference>
<organism evidence="2 3">
    <name type="scientific">Oedothorax gibbosus</name>
    <dbReference type="NCBI Taxonomy" id="931172"/>
    <lineage>
        <taxon>Eukaryota</taxon>
        <taxon>Metazoa</taxon>
        <taxon>Ecdysozoa</taxon>
        <taxon>Arthropoda</taxon>
        <taxon>Chelicerata</taxon>
        <taxon>Arachnida</taxon>
        <taxon>Araneae</taxon>
        <taxon>Araneomorphae</taxon>
        <taxon>Entelegynae</taxon>
        <taxon>Araneoidea</taxon>
        <taxon>Linyphiidae</taxon>
        <taxon>Erigoninae</taxon>
        <taxon>Oedothorax</taxon>
    </lineage>
</organism>
<keyword evidence="3" id="KW-1185">Reference proteome</keyword>
<dbReference type="EMBL" id="JAFNEN010000553">
    <property type="protein sequence ID" value="KAG8180726.1"/>
    <property type="molecule type" value="Genomic_DNA"/>
</dbReference>
<feature type="region of interest" description="Disordered" evidence="1">
    <location>
        <begin position="83"/>
        <end position="125"/>
    </location>
</feature>
<evidence type="ECO:0000313" key="3">
    <source>
        <dbReference type="Proteomes" id="UP000827092"/>
    </source>
</evidence>
<evidence type="ECO:0000313" key="2">
    <source>
        <dbReference type="EMBL" id="KAG8180726.1"/>
    </source>
</evidence>
<evidence type="ECO:0000256" key="1">
    <source>
        <dbReference type="SAM" id="MobiDB-lite"/>
    </source>
</evidence>
<dbReference type="Proteomes" id="UP000827092">
    <property type="component" value="Unassembled WGS sequence"/>
</dbReference>
<name>A0AAV6U9P5_9ARAC</name>
<gene>
    <name evidence="2" type="ORF">JTE90_004685</name>
</gene>
<protein>
    <submittedName>
        <fullName evidence="2">Uncharacterized protein</fullName>
    </submittedName>
</protein>
<comment type="caution">
    <text evidence="2">The sequence shown here is derived from an EMBL/GenBank/DDBJ whole genome shotgun (WGS) entry which is preliminary data.</text>
</comment>